<dbReference type="Proteomes" id="UP000433876">
    <property type="component" value="Unassembled WGS sequence"/>
</dbReference>
<evidence type="ECO:0000313" key="6">
    <source>
        <dbReference type="EMBL" id="KAA8628193.1"/>
    </source>
</evidence>
<sequence>MIEIACQVVHFALGNQQVDISPIDQTTVEVNWSETCQMESRYVVLPRQAADVSKAMRVISFLGTKFAVHSGGHSPNPGSSSIGSEGILIDLQRSRAVSLSCDRSDVTVGPGLC</sequence>
<accession>A0A8S8ZDP6</accession>
<dbReference type="InterPro" id="IPR016169">
    <property type="entry name" value="FAD-bd_PCMH_sub2"/>
</dbReference>
<comment type="similarity">
    <text evidence="1">Belongs to the oxygen-dependent FAD-linked oxidoreductase family.</text>
</comment>
<proteinExistence type="inferred from homology"/>
<dbReference type="InterPro" id="IPR036318">
    <property type="entry name" value="FAD-bd_PCMH-like_sf"/>
</dbReference>
<dbReference type="Gene3D" id="3.30.465.10">
    <property type="match status" value="1"/>
</dbReference>
<dbReference type="VEuPathDB" id="FungiDB:SMAC_08149"/>
<reference evidence="6 7" key="1">
    <citation type="submission" date="2017-07" db="EMBL/GenBank/DDBJ databases">
        <title>Genome sequence of the Sordaria macrospora wild type strain R19027.</title>
        <authorList>
            <person name="Nowrousian M."/>
            <person name="Teichert I."/>
            <person name="Kueck U."/>
        </authorList>
    </citation>
    <scope>NUCLEOTIDE SEQUENCE [LARGE SCALE GENOMIC DNA]</scope>
    <source>
        <strain evidence="6 7">R19027</strain>
        <tissue evidence="6">Mycelium</tissue>
    </source>
</reference>
<keyword evidence="2" id="KW-0285">Flavoprotein</keyword>
<dbReference type="PANTHER" id="PTHR42973">
    <property type="entry name" value="BINDING OXIDOREDUCTASE, PUTATIVE (AFU_ORTHOLOGUE AFUA_1G17690)-RELATED"/>
    <property type="match status" value="1"/>
</dbReference>
<dbReference type="InterPro" id="IPR006094">
    <property type="entry name" value="Oxid_FAD_bind_N"/>
</dbReference>
<dbReference type="GO" id="GO:0050660">
    <property type="term" value="F:flavin adenine dinucleotide binding"/>
    <property type="evidence" value="ECO:0007669"/>
    <property type="project" value="InterPro"/>
</dbReference>
<evidence type="ECO:0000256" key="3">
    <source>
        <dbReference type="ARBA" id="ARBA00022827"/>
    </source>
</evidence>
<keyword evidence="3" id="KW-0274">FAD</keyword>
<feature type="domain" description="FAD linked oxidase N-terminal" evidence="5">
    <location>
        <begin position="42"/>
        <end position="111"/>
    </location>
</feature>
<dbReference type="EMBL" id="NMPR01000200">
    <property type="protein sequence ID" value="KAA8628193.1"/>
    <property type="molecule type" value="Genomic_DNA"/>
</dbReference>
<dbReference type="GO" id="GO:0016491">
    <property type="term" value="F:oxidoreductase activity"/>
    <property type="evidence" value="ECO:0007669"/>
    <property type="project" value="UniProtKB-KW"/>
</dbReference>
<dbReference type="SUPFAM" id="SSF56176">
    <property type="entry name" value="FAD-binding/transporter-associated domain-like"/>
    <property type="match status" value="1"/>
</dbReference>
<dbReference type="AlphaFoldDB" id="A0A8S8ZDP6"/>
<protein>
    <recommendedName>
        <fullName evidence="5">FAD linked oxidase N-terminal domain-containing protein</fullName>
    </recommendedName>
</protein>
<evidence type="ECO:0000256" key="1">
    <source>
        <dbReference type="ARBA" id="ARBA00005466"/>
    </source>
</evidence>
<dbReference type="InterPro" id="IPR050416">
    <property type="entry name" value="FAD-linked_Oxidoreductase"/>
</dbReference>
<evidence type="ECO:0000256" key="4">
    <source>
        <dbReference type="ARBA" id="ARBA00023002"/>
    </source>
</evidence>
<gene>
    <name evidence="6" type="ORF">SMACR_08149</name>
</gene>
<evidence type="ECO:0000259" key="5">
    <source>
        <dbReference type="Pfam" id="PF01565"/>
    </source>
</evidence>
<name>A0A8S8ZDP6_SORMA</name>
<dbReference type="Pfam" id="PF01565">
    <property type="entry name" value="FAD_binding_4"/>
    <property type="match status" value="1"/>
</dbReference>
<organism evidence="6 7">
    <name type="scientific">Sordaria macrospora</name>
    <dbReference type="NCBI Taxonomy" id="5147"/>
    <lineage>
        <taxon>Eukaryota</taxon>
        <taxon>Fungi</taxon>
        <taxon>Dikarya</taxon>
        <taxon>Ascomycota</taxon>
        <taxon>Pezizomycotina</taxon>
        <taxon>Sordariomycetes</taxon>
        <taxon>Sordariomycetidae</taxon>
        <taxon>Sordariales</taxon>
        <taxon>Sordariaceae</taxon>
        <taxon>Sordaria</taxon>
    </lineage>
</organism>
<dbReference type="PANTHER" id="PTHR42973:SF54">
    <property type="entry name" value="FAD-BINDING PCMH-TYPE DOMAIN-CONTAINING PROTEIN"/>
    <property type="match status" value="1"/>
</dbReference>
<keyword evidence="4" id="KW-0560">Oxidoreductase</keyword>
<comment type="caution">
    <text evidence="6">The sequence shown here is derived from an EMBL/GenBank/DDBJ whole genome shotgun (WGS) entry which is preliminary data.</text>
</comment>
<evidence type="ECO:0000256" key="2">
    <source>
        <dbReference type="ARBA" id="ARBA00022630"/>
    </source>
</evidence>
<evidence type="ECO:0000313" key="7">
    <source>
        <dbReference type="Proteomes" id="UP000433876"/>
    </source>
</evidence>